<sequence length="258" mass="27744">MGGSNFLHAVVVLLVTGVCNAGDYDPCGVRDSSARGDGFTIGLAFLPRSTIQQWEGLHPCRFSDHASLPNAQVSVFRPKVDSMTVFRGNRAREDRLFDVSATYAANPTDLALQPNATNNLMTLVVYQGGMNEIRSPARIIRSLDSAETGAVGVVHSLTLIARMEKGKLSYLQWHDMGCGECGGKDSPQCFAVGDGQRACGANADLLLECLDPLQETGKCQLNLYIAFAGTDKYSRPLNSGRKVESLDDFSITAAFADS</sequence>
<accession>A0A7S0WKN8</accession>
<feature type="chain" id="PRO_5031074444" evidence="1">
    <location>
        <begin position="22"/>
        <end position="258"/>
    </location>
</feature>
<evidence type="ECO:0000313" key="2">
    <source>
        <dbReference type="EMBL" id="CAD8670684.1"/>
    </source>
</evidence>
<dbReference type="AlphaFoldDB" id="A0A7S0WKN8"/>
<name>A0A7S0WKN8_9CHLO</name>
<proteinExistence type="predicted"/>
<keyword evidence="1" id="KW-0732">Signal</keyword>
<evidence type="ECO:0000256" key="1">
    <source>
        <dbReference type="SAM" id="SignalP"/>
    </source>
</evidence>
<feature type="signal peptide" evidence="1">
    <location>
        <begin position="1"/>
        <end position="21"/>
    </location>
</feature>
<reference evidence="2" key="1">
    <citation type="submission" date="2021-01" db="EMBL/GenBank/DDBJ databases">
        <authorList>
            <person name="Corre E."/>
            <person name="Pelletier E."/>
            <person name="Niang G."/>
            <person name="Scheremetjew M."/>
            <person name="Finn R."/>
            <person name="Kale V."/>
            <person name="Holt S."/>
            <person name="Cochrane G."/>
            <person name="Meng A."/>
            <person name="Brown T."/>
            <person name="Cohen L."/>
        </authorList>
    </citation>
    <scope>NUCLEOTIDE SEQUENCE</scope>
    <source>
        <strain evidence="2">CCMP722</strain>
    </source>
</reference>
<gene>
    <name evidence="2" type="ORF">POBO1169_LOCUS10560</name>
</gene>
<dbReference type="EMBL" id="HBFA01020638">
    <property type="protein sequence ID" value="CAD8670684.1"/>
    <property type="molecule type" value="Transcribed_RNA"/>
</dbReference>
<protein>
    <submittedName>
        <fullName evidence="2">Uncharacterized protein</fullName>
    </submittedName>
</protein>
<organism evidence="2">
    <name type="scientific">Pyramimonas obovata</name>
    <dbReference type="NCBI Taxonomy" id="1411642"/>
    <lineage>
        <taxon>Eukaryota</taxon>
        <taxon>Viridiplantae</taxon>
        <taxon>Chlorophyta</taxon>
        <taxon>Pyramimonadophyceae</taxon>
        <taxon>Pyramimonadales</taxon>
        <taxon>Pyramimonadaceae</taxon>
        <taxon>Pyramimonas</taxon>
        <taxon>Pyramimonas incertae sedis</taxon>
    </lineage>
</organism>